<organism evidence="2">
    <name type="scientific">Caenorhabditis briggsae</name>
    <dbReference type="NCBI Taxonomy" id="6238"/>
    <lineage>
        <taxon>Eukaryota</taxon>
        <taxon>Metazoa</taxon>
        <taxon>Ecdysozoa</taxon>
        <taxon>Nematoda</taxon>
        <taxon>Chromadorea</taxon>
        <taxon>Rhabditida</taxon>
        <taxon>Rhabditina</taxon>
        <taxon>Rhabditomorpha</taxon>
        <taxon>Rhabditoidea</taxon>
        <taxon>Rhabditidae</taxon>
        <taxon>Peloderinae</taxon>
        <taxon>Caenorhabditis</taxon>
    </lineage>
</organism>
<reference evidence="2" key="2">
    <citation type="journal article" date="2011" name="PLoS Genet.">
        <title>Caenorhabditis briggsae recombinant inbred line genotypes reveal inter-strain incompatibility and the evolution of recombination.</title>
        <authorList>
            <person name="Ross J.A."/>
            <person name="Koboldt D.C."/>
            <person name="Staisch J.E."/>
            <person name="Chamberlin H.M."/>
            <person name="Gupta B.P."/>
            <person name="Miller R.D."/>
            <person name="Baird S.E."/>
            <person name="Haag E.S."/>
        </authorList>
    </citation>
    <scope>NUCLEOTIDE SEQUENCE</scope>
    <source>
        <strain evidence="2">AF16</strain>
    </source>
</reference>
<dbReference type="GeneID" id="68918513"/>
<dbReference type="AlphaFoldDB" id="G2J754"/>
<keyword evidence="3" id="KW-1185">Reference proteome</keyword>
<dbReference type="RefSeq" id="XP_045100604.1">
    <property type="nucleotide sequence ID" value="XM_045237502.1"/>
</dbReference>
<dbReference type="CTD" id="68918513"/>
<accession>G2J754</accession>
<evidence type="ECO:0000313" key="2">
    <source>
        <dbReference type="EMBL" id="CAS01048.1"/>
    </source>
</evidence>
<reference evidence="2" key="3">
    <citation type="submission" date="2011-10" db="EMBL/GenBank/DDBJ databases">
        <authorList>
            <consortium name="WormBase Consortium"/>
            <person name="Howe K.L."/>
        </authorList>
    </citation>
    <scope>NUCLEOTIDE SEQUENCE</scope>
    <source>
        <strain evidence="2">AF16</strain>
    </source>
</reference>
<evidence type="ECO:0000313" key="3">
    <source>
        <dbReference type="Proteomes" id="UP000008549"/>
    </source>
</evidence>
<proteinExistence type="predicted"/>
<dbReference type="HOGENOM" id="CLU_3175876_0_0_1"/>
<dbReference type="KEGG" id="cbr:CBG_27053"/>
<dbReference type="EMBL" id="HE601533">
    <property type="protein sequence ID" value="CAS01048.1"/>
    <property type="molecule type" value="Genomic_DNA"/>
</dbReference>
<evidence type="ECO:0000313" key="1">
    <source>
        <dbReference type="EMBL" id="CAS01047.1"/>
    </source>
</evidence>
<sequence>MASMIQPATSETSSVVKIFSLENRKLNKFLQSSKHEALTDLILPSVS</sequence>
<protein>
    <submittedName>
        <fullName evidence="1">Protein CBG27053</fullName>
    </submittedName>
    <submittedName>
        <fullName evidence="2">Protein CBG27054</fullName>
    </submittedName>
</protein>
<dbReference type="Proteomes" id="UP000008549">
    <property type="component" value="Unassembled WGS sequence"/>
</dbReference>
<dbReference type="EMBL" id="HE601533">
    <property type="protein sequence ID" value="CAS01047.1"/>
    <property type="molecule type" value="Genomic_DNA"/>
</dbReference>
<gene>
    <name evidence="1" type="ORF">CBG27053</name>
    <name evidence="2" type="ORF">CBG27054</name>
    <name evidence="1" type="ORF">CBG_27053</name>
    <name evidence="2" type="ORF">CBG_27054</name>
</gene>
<reference evidence="2" key="1">
    <citation type="journal article" date="2003" name="PLoS Biol.">
        <title>The genome sequence of Caenorhabditis briggsae: a platform for comparative genomics.</title>
        <authorList>
            <person name="Stein L.D."/>
            <person name="Bao Z."/>
            <person name="Blasiar D."/>
            <person name="Blumenthal T."/>
            <person name="Brent M.R."/>
            <person name="Chen N."/>
            <person name="Chinwalla A."/>
            <person name="Clarke L."/>
            <person name="Clee C."/>
            <person name="Coghlan A."/>
            <person name="Coulson A."/>
            <person name="D'Eustachio P."/>
            <person name="Fitch D.H."/>
            <person name="Fulton L.A."/>
            <person name="Fulton R.E."/>
            <person name="Griffiths-Jones S."/>
            <person name="Harris T.W."/>
            <person name="Hillier L.W."/>
            <person name="Kamath R."/>
            <person name="Kuwabara P.E."/>
            <person name="Mardis E.R."/>
            <person name="Marra M.A."/>
            <person name="Miner T.L."/>
            <person name="Minx P."/>
            <person name="Mullikin J.C."/>
            <person name="Plumb R.W."/>
            <person name="Rogers J."/>
            <person name="Schein J.E."/>
            <person name="Sohrmann M."/>
            <person name="Spieth J."/>
            <person name="Stajich J.E."/>
            <person name="Wei C."/>
            <person name="Willey D."/>
            <person name="Wilson R.K."/>
            <person name="Durbin R."/>
            <person name="Waterston R.H."/>
        </authorList>
    </citation>
    <scope>NUCLEOTIDE SEQUENCE [LARGE SCALE GENOMIC DNA]</scope>
    <source>
        <strain evidence="2">AF16</strain>
    </source>
</reference>
<name>G2J754_CAEBR</name>